<proteinExistence type="predicted"/>
<accession>A0AA35LE78</accession>
<name>A0AA35LE78_9SAUR</name>
<organism evidence="1 2">
    <name type="scientific">Podarcis lilfordi</name>
    <name type="common">Lilford's wall lizard</name>
    <dbReference type="NCBI Taxonomy" id="74358"/>
    <lineage>
        <taxon>Eukaryota</taxon>
        <taxon>Metazoa</taxon>
        <taxon>Chordata</taxon>
        <taxon>Craniata</taxon>
        <taxon>Vertebrata</taxon>
        <taxon>Euteleostomi</taxon>
        <taxon>Lepidosauria</taxon>
        <taxon>Squamata</taxon>
        <taxon>Bifurcata</taxon>
        <taxon>Unidentata</taxon>
        <taxon>Episquamata</taxon>
        <taxon>Laterata</taxon>
        <taxon>Lacertibaenia</taxon>
        <taxon>Lacertidae</taxon>
        <taxon>Podarcis</taxon>
    </lineage>
</organism>
<keyword evidence="2" id="KW-1185">Reference proteome</keyword>
<dbReference type="EMBL" id="OX395140">
    <property type="protein sequence ID" value="CAI5794524.1"/>
    <property type="molecule type" value="Genomic_DNA"/>
</dbReference>
<evidence type="ECO:0000313" key="2">
    <source>
        <dbReference type="Proteomes" id="UP001178461"/>
    </source>
</evidence>
<gene>
    <name evidence="1" type="ORF">PODLI_1B000899</name>
</gene>
<dbReference type="AlphaFoldDB" id="A0AA35LE78"/>
<sequence>MLELLMLELHQLQQQRGSGHIISWKCPGEVTSHHMDTTDNQPPMKLCAHLVNWVGNLCPSRCPGTPPAPSSRHDQWSALVRVESPELSGGTRFPAPRNKNINGALLDQALVHLVMHPVFTMTR</sequence>
<reference evidence="1" key="1">
    <citation type="submission" date="2022-12" db="EMBL/GenBank/DDBJ databases">
        <authorList>
            <person name="Alioto T."/>
            <person name="Alioto T."/>
            <person name="Gomez Garrido J."/>
        </authorList>
    </citation>
    <scope>NUCLEOTIDE SEQUENCE</scope>
</reference>
<dbReference type="Proteomes" id="UP001178461">
    <property type="component" value="Chromosome Z"/>
</dbReference>
<evidence type="ECO:0000313" key="1">
    <source>
        <dbReference type="EMBL" id="CAI5794524.1"/>
    </source>
</evidence>
<protein>
    <submittedName>
        <fullName evidence="1">Uncharacterized protein</fullName>
    </submittedName>
</protein>